<proteinExistence type="predicted"/>
<feature type="transmembrane region" description="Helical" evidence="1">
    <location>
        <begin position="6"/>
        <end position="28"/>
    </location>
</feature>
<dbReference type="Proteomes" id="UP000294134">
    <property type="component" value="Segment"/>
</dbReference>
<protein>
    <submittedName>
        <fullName evidence="2">Uncharacterized protein</fullName>
    </submittedName>
</protein>
<reference evidence="2 3" key="1">
    <citation type="submission" date="2019-02" db="EMBL/GenBank/DDBJ databases">
        <authorList>
            <person name="Frampton R.A."/>
            <person name="Wojtus J.K."/>
            <person name="Fineran P.C."/>
            <person name="Hendrickson H.L."/>
        </authorList>
    </citation>
    <scope>NUCLEOTIDE SEQUENCE [LARGE SCALE GENOMIC DNA]</scope>
</reference>
<name>A0A481W4Y5_9CAUD</name>
<dbReference type="EMBL" id="MK552327">
    <property type="protein sequence ID" value="QBJ02890.1"/>
    <property type="molecule type" value="Genomic_DNA"/>
</dbReference>
<evidence type="ECO:0000313" key="2">
    <source>
        <dbReference type="EMBL" id="QBJ02890.1"/>
    </source>
</evidence>
<evidence type="ECO:0000256" key="1">
    <source>
        <dbReference type="SAM" id="Phobius"/>
    </source>
</evidence>
<keyword evidence="1" id="KW-1133">Transmembrane helix</keyword>
<gene>
    <name evidence="2" type="ORF">PSA21_364</name>
</gene>
<sequence>MPDVSVVHLLILFGVLLLVAWGFLTWICKPVMVITFDNVEITTHYGADRIVERTELDSPCGGKSLSAGMNDFYITITEGIVRYHTPGEAALLTPILRSSEDILFFRLQIRVVGKRITRFEPTNLSKPLARLAWSKVA</sequence>
<keyword evidence="1" id="KW-0472">Membrane</keyword>
<keyword evidence="1" id="KW-0812">Transmembrane</keyword>
<evidence type="ECO:0000313" key="3">
    <source>
        <dbReference type="Proteomes" id="UP000294134"/>
    </source>
</evidence>
<organism evidence="2 3">
    <name type="scientific">Pseudomonas phage Psa21</name>
    <dbReference type="NCBI Taxonomy" id="2530023"/>
    <lineage>
        <taxon>Viruses</taxon>
        <taxon>Duplodnaviria</taxon>
        <taxon>Heunggongvirae</taxon>
        <taxon>Uroviricota</taxon>
        <taxon>Caudoviricetes</taxon>
        <taxon>Chimalliviridae</taxon>
        <taxon>Tepukevirus</taxon>
        <taxon>Tepukevirus Psa21</taxon>
    </lineage>
</organism>
<keyword evidence="3" id="KW-1185">Reference proteome</keyword>
<accession>A0A481W4Y5</accession>